<dbReference type="Pfam" id="PF08241">
    <property type="entry name" value="Methyltransf_11"/>
    <property type="match status" value="1"/>
</dbReference>
<reference evidence="2 3" key="1">
    <citation type="submission" date="2019-11" db="EMBL/GenBank/DDBJ databases">
        <title>Pseudodesulfovibrio alkaliphilus, sp. nov., an alkaliphilic sulfate-reducing bacteria from mud volcano of Taman peninsula, Russia.</title>
        <authorList>
            <person name="Frolova A."/>
            <person name="Merkel A.Y."/>
            <person name="Slobodkin A.I."/>
        </authorList>
    </citation>
    <scope>NUCLEOTIDE SEQUENCE [LARGE SCALE GENOMIC DNA]</scope>
    <source>
        <strain evidence="2 3">F-1</strain>
    </source>
</reference>
<keyword evidence="2" id="KW-0489">Methyltransferase</keyword>
<dbReference type="NCBIfam" id="NF045667">
    <property type="entry name" value="MTase_DVU1556"/>
    <property type="match status" value="1"/>
</dbReference>
<dbReference type="GO" id="GO:0008757">
    <property type="term" value="F:S-adenosylmethionine-dependent methyltransferase activity"/>
    <property type="evidence" value="ECO:0007669"/>
    <property type="project" value="InterPro"/>
</dbReference>
<name>A0A7K1KL63_9BACT</name>
<keyword evidence="2" id="KW-0808">Transferase</keyword>
<dbReference type="EMBL" id="WODC01000002">
    <property type="protein sequence ID" value="MUM76757.1"/>
    <property type="molecule type" value="Genomic_DNA"/>
</dbReference>
<dbReference type="GO" id="GO:0032259">
    <property type="term" value="P:methylation"/>
    <property type="evidence" value="ECO:0007669"/>
    <property type="project" value="UniProtKB-KW"/>
</dbReference>
<dbReference type="Proteomes" id="UP000461162">
    <property type="component" value="Unassembled WGS sequence"/>
</dbReference>
<dbReference type="SUPFAM" id="SSF53335">
    <property type="entry name" value="S-adenosyl-L-methionine-dependent methyltransferases"/>
    <property type="match status" value="1"/>
</dbReference>
<proteinExistence type="predicted"/>
<evidence type="ECO:0000313" key="2">
    <source>
        <dbReference type="EMBL" id="MUM76757.1"/>
    </source>
</evidence>
<comment type="caution">
    <text evidence="2">The sequence shown here is derived from an EMBL/GenBank/DDBJ whole genome shotgun (WGS) entry which is preliminary data.</text>
</comment>
<sequence>MADAPLWEKPGLRAVAGNTLRPGGFSLTDRAAEGIDMLPGWRVLDVGCGLGATMHRLQARFGARAFGVEISSGQLRLAENTTGMVRASGECLPFRDGMFHAVFCECVLSLLNDRPSALRQAHRVLRPGGFLVLSDLCTQGASPPGGDSCAERAWPLPDVVQLVGNCGLHILSVEDHTPRLRELAARLAFAGERPDCPGCGGSLGYYLMIARKQEENHAG</sequence>
<accession>A0A7K1KL63</accession>
<organism evidence="2 3">
    <name type="scientific">Pseudodesulfovibrio alkaliphilus</name>
    <dbReference type="NCBI Taxonomy" id="2661613"/>
    <lineage>
        <taxon>Bacteria</taxon>
        <taxon>Pseudomonadati</taxon>
        <taxon>Thermodesulfobacteriota</taxon>
        <taxon>Desulfovibrionia</taxon>
        <taxon>Desulfovibrionales</taxon>
        <taxon>Desulfovibrionaceae</taxon>
    </lineage>
</organism>
<evidence type="ECO:0000259" key="1">
    <source>
        <dbReference type="Pfam" id="PF08241"/>
    </source>
</evidence>
<dbReference type="CDD" id="cd02440">
    <property type="entry name" value="AdoMet_MTases"/>
    <property type="match status" value="1"/>
</dbReference>
<gene>
    <name evidence="2" type="ORF">GKC30_03810</name>
</gene>
<evidence type="ECO:0000313" key="3">
    <source>
        <dbReference type="Proteomes" id="UP000461162"/>
    </source>
</evidence>
<keyword evidence="3" id="KW-1185">Reference proteome</keyword>
<dbReference type="PANTHER" id="PTHR43591:SF24">
    <property type="entry name" value="2-METHOXY-6-POLYPRENYL-1,4-BENZOQUINOL METHYLASE, MITOCHONDRIAL"/>
    <property type="match status" value="1"/>
</dbReference>
<dbReference type="InterPro" id="IPR029063">
    <property type="entry name" value="SAM-dependent_MTases_sf"/>
</dbReference>
<feature type="domain" description="Methyltransferase type 11" evidence="1">
    <location>
        <begin position="44"/>
        <end position="133"/>
    </location>
</feature>
<dbReference type="InterPro" id="IPR013216">
    <property type="entry name" value="Methyltransf_11"/>
</dbReference>
<dbReference type="Gene3D" id="3.40.50.150">
    <property type="entry name" value="Vaccinia Virus protein VP39"/>
    <property type="match status" value="1"/>
</dbReference>
<dbReference type="RefSeq" id="WP_367613966.1">
    <property type="nucleotide sequence ID" value="NZ_WODC01000002.1"/>
</dbReference>
<dbReference type="AlphaFoldDB" id="A0A7K1KL63"/>
<protein>
    <submittedName>
        <fullName evidence="2">Methyltransferase domain-containing protein</fullName>
    </submittedName>
</protein>
<dbReference type="PANTHER" id="PTHR43591">
    <property type="entry name" value="METHYLTRANSFERASE"/>
    <property type="match status" value="1"/>
</dbReference>